<reference evidence="5" key="4">
    <citation type="submission" date="2025-08" db="UniProtKB">
        <authorList>
            <consortium name="Ensembl"/>
        </authorList>
    </citation>
    <scope>IDENTIFICATION</scope>
</reference>
<organism evidence="5 6">
    <name type="scientific">Callorhinchus milii</name>
    <name type="common">Ghost shark</name>
    <dbReference type="NCBI Taxonomy" id="7868"/>
    <lineage>
        <taxon>Eukaryota</taxon>
        <taxon>Metazoa</taxon>
        <taxon>Chordata</taxon>
        <taxon>Craniata</taxon>
        <taxon>Vertebrata</taxon>
        <taxon>Chondrichthyes</taxon>
        <taxon>Holocephali</taxon>
        <taxon>Chimaeriformes</taxon>
        <taxon>Callorhinchidae</taxon>
        <taxon>Callorhinchus</taxon>
    </lineage>
</organism>
<reference evidence="6" key="3">
    <citation type="journal article" date="2014" name="Nature">
        <title>Elephant shark genome provides unique insights into gnathostome evolution.</title>
        <authorList>
            <consortium name="International Elephant Shark Genome Sequencing Consortium"/>
            <person name="Venkatesh B."/>
            <person name="Lee A.P."/>
            <person name="Ravi V."/>
            <person name="Maurya A.K."/>
            <person name="Lian M.M."/>
            <person name="Swann J.B."/>
            <person name="Ohta Y."/>
            <person name="Flajnik M.F."/>
            <person name="Sutoh Y."/>
            <person name="Kasahara M."/>
            <person name="Hoon S."/>
            <person name="Gangu V."/>
            <person name="Roy S.W."/>
            <person name="Irimia M."/>
            <person name="Korzh V."/>
            <person name="Kondrychyn I."/>
            <person name="Lim Z.W."/>
            <person name="Tay B.H."/>
            <person name="Tohari S."/>
            <person name="Kong K.W."/>
            <person name="Ho S."/>
            <person name="Lorente-Galdos B."/>
            <person name="Quilez J."/>
            <person name="Marques-Bonet T."/>
            <person name="Raney B.J."/>
            <person name="Ingham P.W."/>
            <person name="Tay A."/>
            <person name="Hillier L.W."/>
            <person name="Minx P."/>
            <person name="Boehm T."/>
            <person name="Wilson R.K."/>
            <person name="Brenner S."/>
            <person name="Warren W.C."/>
        </authorList>
    </citation>
    <scope>NUCLEOTIDE SEQUENCE [LARGE SCALE GENOMIC DNA]</scope>
</reference>
<name>A0A4W3KK23_CALMI</name>
<evidence type="ECO:0000256" key="3">
    <source>
        <dbReference type="ARBA" id="ARBA00023128"/>
    </source>
</evidence>
<keyword evidence="2" id="KW-0689">Ribosomal protein</keyword>
<dbReference type="Proteomes" id="UP000314986">
    <property type="component" value="Unassembled WGS sequence"/>
</dbReference>
<keyword evidence="6" id="KW-1185">Reference proteome</keyword>
<dbReference type="Ensembl" id="ENSCMIT00000049367.1">
    <property type="protein sequence ID" value="ENSCMIP00000048690.1"/>
    <property type="gene ID" value="ENSCMIG00000019897.1"/>
</dbReference>
<dbReference type="GeneTree" id="ENSGT00390000001442"/>
<accession>A0A4W3KK23</accession>
<keyword evidence="4" id="KW-0687">Ribonucleoprotein</keyword>
<dbReference type="InterPro" id="IPR010793">
    <property type="entry name" value="Ribosomal_mL37/mL65"/>
</dbReference>
<keyword evidence="3" id="KW-0496">Mitochondrion</keyword>
<proteinExistence type="predicted"/>
<dbReference type="GO" id="GO:0003735">
    <property type="term" value="F:structural constituent of ribosome"/>
    <property type="evidence" value="ECO:0007669"/>
    <property type="project" value="InterPro"/>
</dbReference>
<dbReference type="PANTHER" id="PTHR13014">
    <property type="entry name" value="MITOCHONDRIAL 28S RIBOSOMAL PROTEIN S30/P52 PRO-APOTOTIC PROTEIN"/>
    <property type="match status" value="1"/>
</dbReference>
<protein>
    <submittedName>
        <fullName evidence="5">Mitochondrial ribosomal protein S30</fullName>
    </submittedName>
</protein>
<reference evidence="6" key="2">
    <citation type="journal article" date="2007" name="PLoS Biol.">
        <title>Survey sequencing and comparative analysis of the elephant shark (Callorhinchus milii) genome.</title>
        <authorList>
            <person name="Venkatesh B."/>
            <person name="Kirkness E.F."/>
            <person name="Loh Y.H."/>
            <person name="Halpern A.L."/>
            <person name="Lee A.P."/>
            <person name="Johnson J."/>
            <person name="Dandona N."/>
            <person name="Viswanathan L.D."/>
            <person name="Tay A."/>
            <person name="Venter J.C."/>
            <person name="Strausberg R.L."/>
            <person name="Brenner S."/>
        </authorList>
    </citation>
    <scope>NUCLEOTIDE SEQUENCE [LARGE SCALE GENOMIC DNA]</scope>
</reference>
<evidence type="ECO:0000256" key="1">
    <source>
        <dbReference type="ARBA" id="ARBA00004173"/>
    </source>
</evidence>
<reference evidence="6" key="1">
    <citation type="journal article" date="2006" name="Science">
        <title>Ancient noncoding elements conserved in the human genome.</title>
        <authorList>
            <person name="Venkatesh B."/>
            <person name="Kirkness E.F."/>
            <person name="Loh Y.H."/>
            <person name="Halpern A.L."/>
            <person name="Lee A.P."/>
            <person name="Johnson J."/>
            <person name="Dandona N."/>
            <person name="Viswanathan L.D."/>
            <person name="Tay A."/>
            <person name="Venter J.C."/>
            <person name="Strausberg R.L."/>
            <person name="Brenner S."/>
        </authorList>
    </citation>
    <scope>NUCLEOTIDE SEQUENCE [LARGE SCALE GENOMIC DNA]</scope>
</reference>
<dbReference type="STRING" id="7868.ENSCMIP00000048690"/>
<dbReference type="GO" id="GO:0005762">
    <property type="term" value="C:mitochondrial large ribosomal subunit"/>
    <property type="evidence" value="ECO:0007669"/>
    <property type="project" value="TreeGrafter"/>
</dbReference>
<dbReference type="PANTHER" id="PTHR13014:SF3">
    <property type="entry name" value="LARGE RIBOSOMAL SUBUNIT PROTEIN ML65"/>
    <property type="match status" value="1"/>
</dbReference>
<gene>
    <name evidence="5" type="primary">mrps30</name>
</gene>
<dbReference type="InParanoid" id="A0A4W3KK23"/>
<evidence type="ECO:0000256" key="2">
    <source>
        <dbReference type="ARBA" id="ARBA00022980"/>
    </source>
</evidence>
<dbReference type="InterPro" id="IPR039982">
    <property type="entry name" value="Ribosomal_mL65"/>
</dbReference>
<evidence type="ECO:0000256" key="4">
    <source>
        <dbReference type="ARBA" id="ARBA00023274"/>
    </source>
</evidence>
<reference evidence="5" key="5">
    <citation type="submission" date="2025-09" db="UniProtKB">
        <authorList>
            <consortium name="Ensembl"/>
        </authorList>
    </citation>
    <scope>IDENTIFICATION</scope>
</reference>
<evidence type="ECO:0000313" key="5">
    <source>
        <dbReference type="Ensembl" id="ENSCMIP00000048690.1"/>
    </source>
</evidence>
<sequence>MAARGQWPLQLAARLKRRPFVGGREAARLVSDSAAQAPRQPPVADGAAAVAKYPPLVPSRTAKSKSAKRRRQEEYYDKVHAAPSAVEKIRLLTAFQRLKYVVYPQTFAINGDRWYQHFTKTAFVPGLPPALAPSPAEGDSGSAGPDLSRLKSLVCHAILQERFYLKKRQPFVFKQRAQSALPFLRNLVSTLSSTLTPHNPLLGVGTLDFEPEVGFYWLRGERTVPRGHRGGRVDPIRFQIDDKPHCQIRIPKPLPEFMPLEDSVSQEVPVIHLEPDRLPLFQRQYNNNIFIGSKVADPCCYGHTQFHFASEILRRERLIKANLADQIEVRLRANGIASLFAWTGAQAAYQGFWSEADVTRPFVSQAVVTDGIYFSFFCYQLNTLGLTVKADQNNHRKNICWGTESMRLYEAVEEDDIKGFNDEVTVSRETETNCDNLTDVLGDRKSGYCKM</sequence>
<evidence type="ECO:0000313" key="6">
    <source>
        <dbReference type="Proteomes" id="UP000314986"/>
    </source>
</evidence>
<dbReference type="GO" id="GO:0006412">
    <property type="term" value="P:translation"/>
    <property type="evidence" value="ECO:0007669"/>
    <property type="project" value="InterPro"/>
</dbReference>
<comment type="subcellular location">
    <subcellularLocation>
        <location evidence="1">Mitochondrion</location>
    </subcellularLocation>
</comment>
<dbReference type="AlphaFoldDB" id="A0A4W3KK23"/>
<dbReference type="OMA" id="VNMPRYY"/>
<dbReference type="Pfam" id="PF07147">
    <property type="entry name" value="PDCD9"/>
    <property type="match status" value="1"/>
</dbReference>